<dbReference type="FunFam" id="1.10.287.130:FF:000001">
    <property type="entry name" value="Two-component sensor histidine kinase"/>
    <property type="match status" value="1"/>
</dbReference>
<accession>A0A938YLS8</accession>
<feature type="domain" description="Histidine kinase" evidence="14">
    <location>
        <begin position="301"/>
        <end position="516"/>
    </location>
</feature>
<keyword evidence="10" id="KW-0902">Two-component regulatory system</keyword>
<dbReference type="InterPro" id="IPR003661">
    <property type="entry name" value="HisK_dim/P_dom"/>
</dbReference>
<feature type="region of interest" description="Disordered" evidence="12">
    <location>
        <begin position="1"/>
        <end position="45"/>
    </location>
</feature>
<dbReference type="GO" id="GO:0005886">
    <property type="term" value="C:plasma membrane"/>
    <property type="evidence" value="ECO:0007669"/>
    <property type="project" value="UniProtKB-SubCell"/>
</dbReference>
<dbReference type="GO" id="GO:0005509">
    <property type="term" value="F:calcium ion binding"/>
    <property type="evidence" value="ECO:0007669"/>
    <property type="project" value="UniProtKB-ARBA"/>
</dbReference>
<gene>
    <name evidence="16" type="ORF">JL107_10575</name>
</gene>
<organism evidence="16 17">
    <name type="scientific">Nakamurella flavida</name>
    <dbReference type="NCBI Taxonomy" id="363630"/>
    <lineage>
        <taxon>Bacteria</taxon>
        <taxon>Bacillati</taxon>
        <taxon>Actinomycetota</taxon>
        <taxon>Actinomycetes</taxon>
        <taxon>Nakamurellales</taxon>
        <taxon>Nakamurellaceae</taxon>
        <taxon>Nakamurella</taxon>
    </lineage>
</organism>
<keyword evidence="8 16" id="KW-0418">Kinase</keyword>
<evidence type="ECO:0000256" key="10">
    <source>
        <dbReference type="ARBA" id="ARBA00023012"/>
    </source>
</evidence>
<dbReference type="Proteomes" id="UP000663801">
    <property type="component" value="Unassembled WGS sequence"/>
</dbReference>
<comment type="caution">
    <text evidence="16">The sequence shown here is derived from an EMBL/GenBank/DDBJ whole genome shotgun (WGS) entry which is preliminary data.</text>
</comment>
<evidence type="ECO:0000256" key="1">
    <source>
        <dbReference type="ARBA" id="ARBA00000085"/>
    </source>
</evidence>
<dbReference type="CDD" id="cd00075">
    <property type="entry name" value="HATPase"/>
    <property type="match status" value="1"/>
</dbReference>
<dbReference type="InterPro" id="IPR003594">
    <property type="entry name" value="HATPase_dom"/>
</dbReference>
<dbReference type="EC" id="2.7.13.3" evidence="4"/>
<dbReference type="InterPro" id="IPR050428">
    <property type="entry name" value="TCS_sensor_his_kinase"/>
</dbReference>
<feature type="transmembrane region" description="Helical" evidence="13">
    <location>
        <begin position="58"/>
        <end position="77"/>
    </location>
</feature>
<evidence type="ECO:0000313" key="17">
    <source>
        <dbReference type="Proteomes" id="UP000663801"/>
    </source>
</evidence>
<evidence type="ECO:0000259" key="15">
    <source>
        <dbReference type="PROSITE" id="PS50885"/>
    </source>
</evidence>
<feature type="domain" description="HAMP" evidence="15">
    <location>
        <begin position="233"/>
        <end position="286"/>
    </location>
</feature>
<evidence type="ECO:0000259" key="14">
    <source>
        <dbReference type="PROSITE" id="PS50109"/>
    </source>
</evidence>
<evidence type="ECO:0000256" key="13">
    <source>
        <dbReference type="SAM" id="Phobius"/>
    </source>
</evidence>
<dbReference type="PROSITE" id="PS50885">
    <property type="entry name" value="HAMP"/>
    <property type="match status" value="1"/>
</dbReference>
<keyword evidence="7 13" id="KW-0812">Transmembrane</keyword>
<dbReference type="SMART" id="SM00388">
    <property type="entry name" value="HisKA"/>
    <property type="match status" value="1"/>
</dbReference>
<evidence type="ECO:0000256" key="6">
    <source>
        <dbReference type="ARBA" id="ARBA00022679"/>
    </source>
</evidence>
<dbReference type="InterPro" id="IPR004358">
    <property type="entry name" value="Sig_transdc_His_kin-like_C"/>
</dbReference>
<protein>
    <recommendedName>
        <fullName evidence="4">histidine kinase</fullName>
        <ecNumber evidence="4">2.7.13.3</ecNumber>
    </recommendedName>
</protein>
<dbReference type="Pfam" id="PF02518">
    <property type="entry name" value="HATPase_c"/>
    <property type="match status" value="1"/>
</dbReference>
<dbReference type="InterPro" id="IPR036097">
    <property type="entry name" value="HisK_dim/P_sf"/>
</dbReference>
<dbReference type="FunFam" id="3.30.565.10:FF:000006">
    <property type="entry name" value="Sensor histidine kinase WalK"/>
    <property type="match status" value="1"/>
</dbReference>
<dbReference type="PRINTS" id="PR00344">
    <property type="entry name" value="BCTRLSENSOR"/>
</dbReference>
<dbReference type="SUPFAM" id="SSF158472">
    <property type="entry name" value="HAMP domain-like"/>
    <property type="match status" value="1"/>
</dbReference>
<proteinExistence type="predicted"/>
<evidence type="ECO:0000256" key="3">
    <source>
        <dbReference type="ARBA" id="ARBA00004236"/>
    </source>
</evidence>
<dbReference type="InterPro" id="IPR036890">
    <property type="entry name" value="HATPase_C_sf"/>
</dbReference>
<dbReference type="PANTHER" id="PTHR45436:SF5">
    <property type="entry name" value="SENSOR HISTIDINE KINASE TRCS"/>
    <property type="match status" value="1"/>
</dbReference>
<evidence type="ECO:0000256" key="11">
    <source>
        <dbReference type="ARBA" id="ARBA00023136"/>
    </source>
</evidence>
<name>A0A938YLS8_9ACTN</name>
<dbReference type="Gene3D" id="3.30.565.10">
    <property type="entry name" value="Histidine kinase-like ATPase, C-terminal domain"/>
    <property type="match status" value="1"/>
</dbReference>
<dbReference type="PROSITE" id="PS50109">
    <property type="entry name" value="HIS_KIN"/>
    <property type="match status" value="1"/>
</dbReference>
<dbReference type="Gene3D" id="6.10.340.10">
    <property type="match status" value="1"/>
</dbReference>
<dbReference type="Pfam" id="PF00672">
    <property type="entry name" value="HAMP"/>
    <property type="match status" value="1"/>
</dbReference>
<dbReference type="PANTHER" id="PTHR45436">
    <property type="entry name" value="SENSOR HISTIDINE KINASE YKOH"/>
    <property type="match status" value="1"/>
</dbReference>
<dbReference type="AlphaFoldDB" id="A0A938YLS8"/>
<dbReference type="CDD" id="cd06225">
    <property type="entry name" value="HAMP"/>
    <property type="match status" value="1"/>
</dbReference>
<dbReference type="InterPro" id="IPR003660">
    <property type="entry name" value="HAMP_dom"/>
</dbReference>
<evidence type="ECO:0000256" key="12">
    <source>
        <dbReference type="SAM" id="MobiDB-lite"/>
    </source>
</evidence>
<reference evidence="16" key="1">
    <citation type="submission" date="2021-01" db="EMBL/GenBank/DDBJ databases">
        <title>KCTC 19127 draft genome.</title>
        <authorList>
            <person name="An D."/>
        </authorList>
    </citation>
    <scope>NUCLEOTIDE SEQUENCE</scope>
    <source>
        <strain evidence="16">KCTC 19127</strain>
    </source>
</reference>
<keyword evidence="5" id="KW-0597">Phosphoprotein</keyword>
<dbReference type="SMART" id="SM00304">
    <property type="entry name" value="HAMP"/>
    <property type="match status" value="1"/>
</dbReference>
<evidence type="ECO:0000256" key="7">
    <source>
        <dbReference type="ARBA" id="ARBA00022692"/>
    </source>
</evidence>
<dbReference type="SUPFAM" id="SSF47384">
    <property type="entry name" value="Homodimeric domain of signal transducing histidine kinase"/>
    <property type="match status" value="1"/>
</dbReference>
<sequence>MARNTPTRSEPPLDVASDPSGSDHLDPPAGGLTKSAPTPLRADPLTATPRRWSLRARLIALVLATAALALAAVDIVLPMNLRASLLDSRENTLRSVLSTLPQGANGTFGPDQLIESSKQSSLRGEIGWTLVRPSGVNQSFSPAAGDLQANPDFGDQPPLGSAEVVGDDDRPGVNYLALGVQASVVGDDATYYLVAWSPIADITGTVKRLVALELLITAGLLLLLGGISSLIIRRELKPLEGMARTADAIAGGDLDRRVDVIDPSTEVGRLGAAFNGMVDGVGGLLEDRRRSEERLRQFVADASHELRTPVAAVRGYSDLYAAGALPDEAAVDKAMGRIGFEGRRMGALVEDLLTLIQADAERATRFERVDLSELLTGVADDAAVIDPTRTWRLAGTGTRSLVVGDRMRLHQLFANLLANVRTHTPAGTTVTVSVLVSARDVAVTVSDNGPGVSDEALPKLFDRFYRVEASRSRENGGTGLGLSIVAAIVRSHGGEVTASHTPGGGLTMTVILPGATGTAAVPPVGAEPVTGPITGPIGIVPGSAPTPVGAAGPVGGERDVSGT</sequence>
<dbReference type="CDD" id="cd00082">
    <property type="entry name" value="HisKA"/>
    <property type="match status" value="1"/>
</dbReference>
<comment type="subcellular location">
    <subcellularLocation>
        <location evidence="3">Cell membrane</location>
    </subcellularLocation>
</comment>
<evidence type="ECO:0000256" key="5">
    <source>
        <dbReference type="ARBA" id="ARBA00022553"/>
    </source>
</evidence>
<dbReference type="EMBL" id="JAERWL010000009">
    <property type="protein sequence ID" value="MBM9476891.1"/>
    <property type="molecule type" value="Genomic_DNA"/>
</dbReference>
<evidence type="ECO:0000256" key="4">
    <source>
        <dbReference type="ARBA" id="ARBA00012438"/>
    </source>
</evidence>
<keyword evidence="6" id="KW-0808">Transferase</keyword>
<comment type="catalytic activity">
    <reaction evidence="1">
        <text>ATP + protein L-histidine = ADP + protein N-phospho-L-histidine.</text>
        <dbReference type="EC" id="2.7.13.3"/>
    </reaction>
</comment>
<dbReference type="InterPro" id="IPR005467">
    <property type="entry name" value="His_kinase_dom"/>
</dbReference>
<keyword evidence="17" id="KW-1185">Reference proteome</keyword>
<dbReference type="Pfam" id="PF00512">
    <property type="entry name" value="HisKA"/>
    <property type="match status" value="1"/>
</dbReference>
<evidence type="ECO:0000256" key="9">
    <source>
        <dbReference type="ARBA" id="ARBA00022989"/>
    </source>
</evidence>
<dbReference type="RefSeq" id="WP_205257008.1">
    <property type="nucleotide sequence ID" value="NZ_BAAAPV010000001.1"/>
</dbReference>
<dbReference type="SUPFAM" id="SSF55874">
    <property type="entry name" value="ATPase domain of HSP90 chaperone/DNA topoisomerase II/histidine kinase"/>
    <property type="match status" value="1"/>
</dbReference>
<evidence type="ECO:0000256" key="8">
    <source>
        <dbReference type="ARBA" id="ARBA00022777"/>
    </source>
</evidence>
<feature type="region of interest" description="Disordered" evidence="12">
    <location>
        <begin position="544"/>
        <end position="563"/>
    </location>
</feature>
<dbReference type="SMART" id="SM00387">
    <property type="entry name" value="HATPase_c"/>
    <property type="match status" value="1"/>
</dbReference>
<comment type="cofactor">
    <cofactor evidence="2">
        <name>a divalent metal cation</name>
        <dbReference type="ChEBI" id="CHEBI:60240"/>
    </cofactor>
</comment>
<keyword evidence="9 13" id="KW-1133">Transmembrane helix</keyword>
<evidence type="ECO:0000313" key="16">
    <source>
        <dbReference type="EMBL" id="MBM9476891.1"/>
    </source>
</evidence>
<evidence type="ECO:0000256" key="2">
    <source>
        <dbReference type="ARBA" id="ARBA00001968"/>
    </source>
</evidence>
<dbReference type="GO" id="GO:0000155">
    <property type="term" value="F:phosphorelay sensor kinase activity"/>
    <property type="evidence" value="ECO:0007669"/>
    <property type="project" value="InterPro"/>
</dbReference>
<feature type="transmembrane region" description="Helical" evidence="13">
    <location>
        <begin position="214"/>
        <end position="232"/>
    </location>
</feature>
<dbReference type="Gene3D" id="1.10.287.130">
    <property type="match status" value="1"/>
</dbReference>
<keyword evidence="11 13" id="KW-0472">Membrane</keyword>